<evidence type="ECO:0000259" key="2">
    <source>
        <dbReference type="Pfam" id="PF00582"/>
    </source>
</evidence>
<dbReference type="InterPro" id="IPR006016">
    <property type="entry name" value="UspA"/>
</dbReference>
<accession>A0A399FBM5</accession>
<evidence type="ECO:0000313" key="3">
    <source>
        <dbReference type="EMBL" id="RIH93086.1"/>
    </source>
</evidence>
<dbReference type="PANTHER" id="PTHR46268:SF6">
    <property type="entry name" value="UNIVERSAL STRESS PROTEIN UP12"/>
    <property type="match status" value="1"/>
</dbReference>
<keyword evidence="4" id="KW-1185">Reference proteome</keyword>
<evidence type="ECO:0000256" key="1">
    <source>
        <dbReference type="ARBA" id="ARBA00008791"/>
    </source>
</evidence>
<dbReference type="Pfam" id="PF00582">
    <property type="entry name" value="Usp"/>
    <property type="match status" value="2"/>
</dbReference>
<reference evidence="3 4" key="1">
    <citation type="submission" date="2018-08" db="EMBL/GenBank/DDBJ databases">
        <title>Meiothermus granaticius genome AF-68 sequencing project.</title>
        <authorList>
            <person name="Da Costa M.S."/>
            <person name="Albuquerque L."/>
            <person name="Raposo P."/>
            <person name="Froufe H.J.C."/>
            <person name="Barroso C.S."/>
            <person name="Egas C."/>
        </authorList>
    </citation>
    <scope>NUCLEOTIDE SEQUENCE [LARGE SCALE GENOMIC DNA]</scope>
    <source>
        <strain evidence="3 4">AF-68</strain>
    </source>
</reference>
<feature type="domain" description="UspA" evidence="2">
    <location>
        <begin position="159"/>
        <end position="275"/>
    </location>
</feature>
<dbReference type="CDD" id="cd00293">
    <property type="entry name" value="USP-like"/>
    <property type="match status" value="2"/>
</dbReference>
<dbReference type="PRINTS" id="PR01438">
    <property type="entry name" value="UNVRSLSTRESS"/>
</dbReference>
<comment type="similarity">
    <text evidence="1">Belongs to the universal stress protein A family.</text>
</comment>
<dbReference type="Proteomes" id="UP000266178">
    <property type="component" value="Unassembled WGS sequence"/>
</dbReference>
<dbReference type="EMBL" id="QWLB01000010">
    <property type="protein sequence ID" value="RIH93086.1"/>
    <property type="molecule type" value="Genomic_DNA"/>
</dbReference>
<evidence type="ECO:0000313" key="4">
    <source>
        <dbReference type="Proteomes" id="UP000266178"/>
    </source>
</evidence>
<organism evidence="3 4">
    <name type="scientific">Meiothermus granaticius NBRC 107808</name>
    <dbReference type="NCBI Taxonomy" id="1227551"/>
    <lineage>
        <taxon>Bacteria</taxon>
        <taxon>Thermotogati</taxon>
        <taxon>Deinococcota</taxon>
        <taxon>Deinococci</taxon>
        <taxon>Thermales</taxon>
        <taxon>Thermaceae</taxon>
        <taxon>Meiothermus</taxon>
    </lineage>
</organism>
<dbReference type="InterPro" id="IPR006015">
    <property type="entry name" value="Universal_stress_UspA"/>
</dbReference>
<dbReference type="Gene3D" id="3.40.50.12370">
    <property type="match status" value="1"/>
</dbReference>
<name>A0A399FBM5_9DEIN</name>
<dbReference type="RefSeq" id="WP_119356550.1">
    <property type="nucleotide sequence ID" value="NZ_BJXM01000006.1"/>
</dbReference>
<sequence length="276" mass="29591">MFERILVPYNGGESAQMALDQAILIAQRHGGIIHGLNVFDPAPYQSEPLLMDLGDGLPTSPIGPSLSNEAHLLKIAEGRAKESLEHLEQRCQEAGVRYRTQLVLGAVAAQVLEAAHQADLMVLARPAGTPKLRALVDTWVRQSPVPVWLTVGAPAEPQQVVLAYDGGIRAADALQVAVRLAQAWKLPLGLWVVREEEQVDEATLQQAQDLIHELGTDFASAQLVEGQPDQVLVSLTGSNQLLVIGTHGHGHFLGLRFGHTVDAVVQGAKGALLICP</sequence>
<protein>
    <submittedName>
        <fullName evidence="3">Universal stress protein family protein</fullName>
    </submittedName>
</protein>
<proteinExistence type="inferred from homology"/>
<dbReference type="SUPFAM" id="SSF52402">
    <property type="entry name" value="Adenine nucleotide alpha hydrolases-like"/>
    <property type="match status" value="2"/>
</dbReference>
<dbReference type="AlphaFoldDB" id="A0A399FBM5"/>
<dbReference type="OrthoDB" id="11417at2"/>
<dbReference type="PANTHER" id="PTHR46268">
    <property type="entry name" value="STRESS RESPONSE PROTEIN NHAX"/>
    <property type="match status" value="1"/>
</dbReference>
<comment type="caution">
    <text evidence="3">The sequence shown here is derived from an EMBL/GenBank/DDBJ whole genome shotgun (WGS) entry which is preliminary data.</text>
</comment>
<feature type="domain" description="UspA" evidence="2">
    <location>
        <begin position="1"/>
        <end position="149"/>
    </location>
</feature>
<gene>
    <name evidence="3" type="ORF">Mgrana_01045</name>
</gene>